<keyword evidence="5 6" id="KW-0472">Membrane</keyword>
<comment type="similarity">
    <text evidence="2">Belongs to the GtrA family.</text>
</comment>
<evidence type="ECO:0000256" key="4">
    <source>
        <dbReference type="ARBA" id="ARBA00022989"/>
    </source>
</evidence>
<keyword evidence="9" id="KW-1185">Reference proteome</keyword>
<dbReference type="Proteomes" id="UP000256829">
    <property type="component" value="Unassembled WGS sequence"/>
</dbReference>
<evidence type="ECO:0000313" key="9">
    <source>
        <dbReference type="Proteomes" id="UP000256829"/>
    </source>
</evidence>
<dbReference type="GO" id="GO:0005886">
    <property type="term" value="C:plasma membrane"/>
    <property type="evidence" value="ECO:0007669"/>
    <property type="project" value="TreeGrafter"/>
</dbReference>
<comment type="subcellular location">
    <subcellularLocation>
        <location evidence="1">Membrane</location>
        <topology evidence="1">Multi-pass membrane protein</topology>
    </subcellularLocation>
</comment>
<evidence type="ECO:0000256" key="2">
    <source>
        <dbReference type="ARBA" id="ARBA00009399"/>
    </source>
</evidence>
<evidence type="ECO:0000259" key="7">
    <source>
        <dbReference type="Pfam" id="PF04138"/>
    </source>
</evidence>
<evidence type="ECO:0000256" key="6">
    <source>
        <dbReference type="SAM" id="Phobius"/>
    </source>
</evidence>
<feature type="transmembrane region" description="Helical" evidence="6">
    <location>
        <begin position="20"/>
        <end position="41"/>
    </location>
</feature>
<dbReference type="PANTHER" id="PTHR38459:SF1">
    <property type="entry name" value="PROPHAGE BACTOPRENOL-LINKED GLUCOSE TRANSLOCASE HOMOLOG"/>
    <property type="match status" value="1"/>
</dbReference>
<dbReference type="AlphaFoldDB" id="A0A3D8VER3"/>
<comment type="caution">
    <text evidence="8">The sequence shown here is derived from an EMBL/GenBank/DDBJ whole genome shotgun (WGS) entry which is preliminary data.</text>
</comment>
<feature type="transmembrane region" description="Helical" evidence="6">
    <location>
        <begin position="109"/>
        <end position="131"/>
    </location>
</feature>
<name>A0A3D8VER3_9GAMM</name>
<dbReference type="PANTHER" id="PTHR38459">
    <property type="entry name" value="PROPHAGE BACTOPRENOL-LINKED GLUCOSE TRANSLOCASE HOMOLOG"/>
    <property type="match status" value="1"/>
</dbReference>
<reference evidence="8 9" key="1">
    <citation type="submission" date="2018-08" db="EMBL/GenBank/DDBJ databases">
        <title>Lysobacter soli KCTC 22011, whole genome shotgun sequence.</title>
        <authorList>
            <person name="Zhang X."/>
            <person name="Feng G."/>
            <person name="Zhu H."/>
        </authorList>
    </citation>
    <scope>NUCLEOTIDE SEQUENCE [LARGE SCALE GENOMIC DNA]</scope>
    <source>
        <strain evidence="8 9">KCTC 22011</strain>
    </source>
</reference>
<dbReference type="EMBL" id="QTJR01000004">
    <property type="protein sequence ID" value="RDY67795.1"/>
    <property type="molecule type" value="Genomic_DNA"/>
</dbReference>
<sequence>MRNRPDRSTLARQGGRYVVVGGVQLLVDWAVFVALSAAGILVEPANIFGRISGAAIGFWGNGRFTFASADTAVGRRQFARFVIMWLTTTAISTWAVGHIDDAVGLRWAWLAKPAIDMTVAAIGFVLSRHWVYRR</sequence>
<gene>
    <name evidence="8" type="ORF">DX912_07710</name>
</gene>
<dbReference type="RefSeq" id="WP_115841917.1">
    <property type="nucleotide sequence ID" value="NZ_CP183976.1"/>
</dbReference>
<dbReference type="InterPro" id="IPR051401">
    <property type="entry name" value="GtrA_CellWall_Glycosyl"/>
</dbReference>
<keyword evidence="4 6" id="KW-1133">Transmembrane helix</keyword>
<dbReference type="GO" id="GO:0000271">
    <property type="term" value="P:polysaccharide biosynthetic process"/>
    <property type="evidence" value="ECO:0007669"/>
    <property type="project" value="InterPro"/>
</dbReference>
<evidence type="ECO:0000256" key="3">
    <source>
        <dbReference type="ARBA" id="ARBA00022692"/>
    </source>
</evidence>
<dbReference type="InterPro" id="IPR007267">
    <property type="entry name" value="GtrA_DPMS_TM"/>
</dbReference>
<accession>A0A3D8VER3</accession>
<feature type="domain" description="GtrA/DPMS transmembrane" evidence="7">
    <location>
        <begin position="16"/>
        <end position="131"/>
    </location>
</feature>
<feature type="transmembrane region" description="Helical" evidence="6">
    <location>
        <begin position="47"/>
        <end position="66"/>
    </location>
</feature>
<evidence type="ECO:0000256" key="5">
    <source>
        <dbReference type="ARBA" id="ARBA00023136"/>
    </source>
</evidence>
<feature type="transmembrane region" description="Helical" evidence="6">
    <location>
        <begin position="78"/>
        <end position="97"/>
    </location>
</feature>
<organism evidence="8 9">
    <name type="scientific">Lysobacter soli</name>
    <dbReference type="NCBI Taxonomy" id="453783"/>
    <lineage>
        <taxon>Bacteria</taxon>
        <taxon>Pseudomonadati</taxon>
        <taxon>Pseudomonadota</taxon>
        <taxon>Gammaproteobacteria</taxon>
        <taxon>Lysobacterales</taxon>
        <taxon>Lysobacteraceae</taxon>
        <taxon>Lysobacter</taxon>
    </lineage>
</organism>
<proteinExistence type="inferred from homology"/>
<protein>
    <submittedName>
        <fullName evidence="8">GtrA family protein</fullName>
    </submittedName>
</protein>
<evidence type="ECO:0000256" key="1">
    <source>
        <dbReference type="ARBA" id="ARBA00004141"/>
    </source>
</evidence>
<keyword evidence="3 6" id="KW-0812">Transmembrane</keyword>
<dbReference type="Pfam" id="PF04138">
    <property type="entry name" value="GtrA_DPMS_TM"/>
    <property type="match status" value="1"/>
</dbReference>
<evidence type="ECO:0000313" key="8">
    <source>
        <dbReference type="EMBL" id="RDY67795.1"/>
    </source>
</evidence>